<dbReference type="PANTHER" id="PTHR11096:SF0">
    <property type="entry name" value="RNA 3'-TERMINAL PHOSPHATE CYCLASE"/>
    <property type="match status" value="1"/>
</dbReference>
<dbReference type="InterPro" id="IPR036553">
    <property type="entry name" value="RPTC_insert"/>
</dbReference>
<dbReference type="InterPro" id="IPR013792">
    <property type="entry name" value="RNA3'P_cycl/enolpyr_Trfase_a/b"/>
</dbReference>
<dbReference type="InterPro" id="IPR013791">
    <property type="entry name" value="RNA3'-term_phos_cycl_insert"/>
</dbReference>
<dbReference type="NCBIfam" id="NF003247">
    <property type="entry name" value="PRK04204.1-3"/>
    <property type="match status" value="1"/>
</dbReference>
<dbReference type="HAMAP" id="MF_00200">
    <property type="entry name" value="RTC"/>
    <property type="match status" value="1"/>
</dbReference>
<name>A0A941I5M8_9BURK</name>
<organism evidence="9 10">
    <name type="scientific">Undibacterium luofuense</name>
    <dbReference type="NCBI Taxonomy" id="2828733"/>
    <lineage>
        <taxon>Bacteria</taxon>
        <taxon>Pseudomonadati</taxon>
        <taxon>Pseudomonadota</taxon>
        <taxon>Betaproteobacteria</taxon>
        <taxon>Burkholderiales</taxon>
        <taxon>Oxalobacteraceae</taxon>
        <taxon>Undibacterium</taxon>
    </lineage>
</organism>
<evidence type="ECO:0000259" key="7">
    <source>
        <dbReference type="Pfam" id="PF01137"/>
    </source>
</evidence>
<dbReference type="EMBL" id="JAGSPN010000001">
    <property type="protein sequence ID" value="MBR7780999.1"/>
    <property type="molecule type" value="Genomic_DNA"/>
</dbReference>
<keyword evidence="5" id="KW-0963">Cytoplasm</keyword>
<feature type="active site" description="Tele-AMP-histidine intermediate" evidence="5">
    <location>
        <position position="321"/>
    </location>
</feature>
<dbReference type="Gene3D" id="3.30.360.20">
    <property type="entry name" value="RNA 3'-terminal phosphate cyclase, insert domain"/>
    <property type="match status" value="1"/>
</dbReference>
<dbReference type="SUPFAM" id="SSF55205">
    <property type="entry name" value="EPT/RTPC-like"/>
    <property type="match status" value="2"/>
</dbReference>
<evidence type="ECO:0000256" key="4">
    <source>
        <dbReference type="ARBA" id="ARBA00024481"/>
    </source>
</evidence>
<feature type="binding site" evidence="5">
    <location>
        <begin position="296"/>
        <end position="300"/>
    </location>
    <ligand>
        <name>ATP</name>
        <dbReference type="ChEBI" id="CHEBI:30616"/>
    </ligand>
</feature>
<dbReference type="GO" id="GO:0006396">
    <property type="term" value="P:RNA processing"/>
    <property type="evidence" value="ECO:0007669"/>
    <property type="project" value="UniProtKB-UniRule"/>
</dbReference>
<comment type="function">
    <text evidence="5">Catalyzes the conversion of 3'-phosphate to a 2',3'-cyclic phosphodiester at the end of RNA. The mechanism of action of the enzyme occurs in 3 steps: (A) adenylation of the enzyme by ATP; (B) transfer of adenylate to an RNA-N3'P to produce RNA-N3'PP5'A; (C) and attack of the adjacent 2'-hydroxyl on the 3'-phosphorus in the diester linkage to produce the cyclic end product. The biological role of this enzyme is unknown but it is likely to function in some aspects of cellular RNA processing.</text>
</comment>
<evidence type="ECO:0000256" key="3">
    <source>
        <dbReference type="ARBA" id="ARBA00022741"/>
    </source>
</evidence>
<dbReference type="Proteomes" id="UP000680067">
    <property type="component" value="Unassembled WGS sequence"/>
</dbReference>
<comment type="catalytic activity">
    <reaction evidence="4 5">
        <text>a 3'-end 3'-phospho-ribonucleotide-RNA + ATP = a 3'-end 2',3'-cyclophospho-ribonucleotide-RNA + AMP + diphosphate</text>
        <dbReference type="Rhea" id="RHEA:23976"/>
        <dbReference type="Rhea" id="RHEA-COMP:10463"/>
        <dbReference type="Rhea" id="RHEA-COMP:10464"/>
        <dbReference type="ChEBI" id="CHEBI:30616"/>
        <dbReference type="ChEBI" id="CHEBI:33019"/>
        <dbReference type="ChEBI" id="CHEBI:83062"/>
        <dbReference type="ChEBI" id="CHEBI:83064"/>
        <dbReference type="ChEBI" id="CHEBI:456215"/>
        <dbReference type="EC" id="6.5.1.4"/>
    </reaction>
</comment>
<proteinExistence type="inferred from homology"/>
<evidence type="ECO:0000313" key="9">
    <source>
        <dbReference type="EMBL" id="MBR7780999.1"/>
    </source>
</evidence>
<dbReference type="RefSeq" id="WP_212686342.1">
    <property type="nucleotide sequence ID" value="NZ_JAGSPN010000001.1"/>
</dbReference>
<dbReference type="InterPro" id="IPR037136">
    <property type="entry name" value="RNA3'_phos_cyclase_dom_sf"/>
</dbReference>
<dbReference type="InterPro" id="IPR017770">
    <property type="entry name" value="RNA3'_term_phos_cyc_type_1"/>
</dbReference>
<evidence type="ECO:0000256" key="6">
    <source>
        <dbReference type="NCBIfam" id="TIGR03399"/>
    </source>
</evidence>
<dbReference type="SUPFAM" id="SSF52913">
    <property type="entry name" value="RNA 3'-terminal phosphate cyclase, RPTC, insert domain"/>
    <property type="match status" value="1"/>
</dbReference>
<reference evidence="9" key="1">
    <citation type="submission" date="2021-04" db="EMBL/GenBank/DDBJ databases">
        <title>novel species isolated from subtropical streams in China.</title>
        <authorList>
            <person name="Lu H."/>
        </authorList>
    </citation>
    <scope>NUCLEOTIDE SEQUENCE</scope>
    <source>
        <strain evidence="9">LFS511W</strain>
    </source>
</reference>
<dbReference type="GO" id="GO:0005737">
    <property type="term" value="C:cytoplasm"/>
    <property type="evidence" value="ECO:0007669"/>
    <property type="project" value="UniProtKB-SubCell"/>
</dbReference>
<evidence type="ECO:0000256" key="5">
    <source>
        <dbReference type="HAMAP-Rule" id="MF_00200"/>
    </source>
</evidence>
<keyword evidence="10" id="KW-1185">Reference proteome</keyword>
<protein>
    <recommendedName>
        <fullName evidence="5 6">RNA 3'-terminal phosphate cyclase</fullName>
        <shortName evidence="5">RNA cyclase</shortName>
        <shortName evidence="5">RNA-3'-phosphate cyclase</shortName>
        <ecNumber evidence="5 6">6.5.1.4</ecNumber>
    </recommendedName>
</protein>
<keyword evidence="5" id="KW-0067">ATP-binding</keyword>
<dbReference type="NCBIfam" id="NF003246">
    <property type="entry name" value="PRK04204.1-2"/>
    <property type="match status" value="1"/>
</dbReference>
<dbReference type="InterPro" id="IPR000228">
    <property type="entry name" value="RNA3'_term_phos_cyc"/>
</dbReference>
<dbReference type="NCBIfam" id="TIGR03399">
    <property type="entry name" value="RNA_3prim_cycl"/>
    <property type="match status" value="1"/>
</dbReference>
<dbReference type="GO" id="GO:0005524">
    <property type="term" value="F:ATP binding"/>
    <property type="evidence" value="ECO:0007669"/>
    <property type="project" value="UniProtKB-KW"/>
</dbReference>
<dbReference type="PANTHER" id="PTHR11096">
    <property type="entry name" value="RNA 3' TERMINAL PHOSPHATE CYCLASE"/>
    <property type="match status" value="1"/>
</dbReference>
<dbReference type="Pfam" id="PF05189">
    <property type="entry name" value="RTC_insert"/>
    <property type="match status" value="1"/>
</dbReference>
<feature type="domain" description="RNA 3'-terminal phosphate cyclase" evidence="7">
    <location>
        <begin position="23"/>
        <end position="338"/>
    </location>
</feature>
<evidence type="ECO:0000259" key="8">
    <source>
        <dbReference type="Pfam" id="PF05189"/>
    </source>
</evidence>
<evidence type="ECO:0000313" key="10">
    <source>
        <dbReference type="Proteomes" id="UP000680067"/>
    </source>
</evidence>
<comment type="subcellular location">
    <subcellularLocation>
        <location evidence="5">Cytoplasm</location>
    </subcellularLocation>
</comment>
<evidence type="ECO:0000256" key="2">
    <source>
        <dbReference type="ARBA" id="ARBA00022598"/>
    </source>
</evidence>
<sequence>MNNLINKNGIAEQQWIELDGALGEGGGQILRTALTLAMLTGRAFRIRRIRAGRAKPGLLRQHLVAVQAAAEISQATVRGAEPGSQTLEFIPGAIRGGEFSFDIGSAGSTTLVAQTLIPALLFAAQPSSLCIRGGTHNGMAPPADFLREVYQPLLQRMGAQVEIDCPRYGFYPAGGGELTVKLQPVDRLQLIHLSGRGALRTLHATACVAGIPPRIAVRELEVLRDSFQLSRDTSRILELPAAWGPGNVILLRAEFEHVTDMVTAFGQKGVPAPQIAQQAATEMQEFLDSKAAVGEYLADQLLLLMAIAGEGSYTMSVLSEHTRTNAAVIRAFLPVSIQFTEEAKLFVCHVSTA</sequence>
<accession>A0A941I5M8</accession>
<dbReference type="EC" id="6.5.1.4" evidence="5 6"/>
<dbReference type="Gene3D" id="3.65.10.20">
    <property type="entry name" value="RNA 3'-terminal phosphate cyclase domain"/>
    <property type="match status" value="1"/>
</dbReference>
<comment type="caution">
    <text evidence="9">The sequence shown here is derived from an EMBL/GenBank/DDBJ whole genome shotgun (WGS) entry which is preliminary data.</text>
</comment>
<feature type="domain" description="RNA 3'-terminal phosphate cyclase insert" evidence="8">
    <location>
        <begin position="196"/>
        <end position="287"/>
    </location>
</feature>
<feature type="binding site" evidence="5">
    <location>
        <position position="114"/>
    </location>
    <ligand>
        <name>ATP</name>
        <dbReference type="ChEBI" id="CHEBI:30616"/>
    </ligand>
</feature>
<dbReference type="AlphaFoldDB" id="A0A941I5M8"/>
<dbReference type="GO" id="GO:0003963">
    <property type="term" value="F:RNA-3'-phosphate cyclase activity"/>
    <property type="evidence" value="ECO:0007669"/>
    <property type="project" value="UniProtKB-UniRule"/>
</dbReference>
<gene>
    <name evidence="5 9" type="primary">rtcA</name>
    <name evidence="9" type="ORF">KDM89_02500</name>
</gene>
<evidence type="ECO:0000256" key="1">
    <source>
        <dbReference type="ARBA" id="ARBA00009206"/>
    </source>
</evidence>
<keyword evidence="3 5" id="KW-0547">Nucleotide-binding</keyword>
<dbReference type="Pfam" id="PF01137">
    <property type="entry name" value="RTC"/>
    <property type="match status" value="1"/>
</dbReference>
<comment type="similarity">
    <text evidence="1 5">Belongs to the RNA 3'-terminal cyclase family. Type 1 subfamily.</text>
</comment>
<dbReference type="InterPro" id="IPR023797">
    <property type="entry name" value="RNA3'_phos_cyclase_dom"/>
</dbReference>
<keyword evidence="2 5" id="KW-0436">Ligase</keyword>
<dbReference type="PIRSF" id="PIRSF005378">
    <property type="entry name" value="RNA3'_term_phos_cycl_euk"/>
    <property type="match status" value="1"/>
</dbReference>